<name>A0A9N9JBP3_9GLOM</name>
<dbReference type="GO" id="GO:0000329">
    <property type="term" value="C:fungal-type vacuole membrane"/>
    <property type="evidence" value="ECO:0007669"/>
    <property type="project" value="InterPro"/>
</dbReference>
<feature type="compositionally biased region" description="Low complexity" evidence="1">
    <location>
        <begin position="1"/>
        <end position="19"/>
    </location>
</feature>
<dbReference type="InterPro" id="IPR046368">
    <property type="entry name" value="Tag1"/>
</dbReference>
<evidence type="ECO:0000313" key="4">
    <source>
        <dbReference type="Proteomes" id="UP000789396"/>
    </source>
</evidence>
<comment type="caution">
    <text evidence="3">The sequence shown here is derived from an EMBL/GenBank/DDBJ whole genome shotgun (WGS) entry which is preliminary data.</text>
</comment>
<feature type="non-terminal residue" evidence="3">
    <location>
        <position position="1"/>
    </location>
</feature>
<dbReference type="PANTHER" id="PTHR35895">
    <property type="entry name" value="CHROMOSOME 16, WHOLE GENOME SHOTGUN SEQUENCE"/>
    <property type="match status" value="1"/>
</dbReference>
<feature type="region of interest" description="Disordered" evidence="1">
    <location>
        <begin position="1"/>
        <end position="114"/>
    </location>
</feature>
<feature type="transmembrane region" description="Helical" evidence="2">
    <location>
        <begin position="132"/>
        <end position="156"/>
    </location>
</feature>
<keyword evidence="4" id="KW-1185">Reference proteome</keyword>
<proteinExistence type="predicted"/>
<gene>
    <name evidence="3" type="ORF">RFULGI_LOCUS15220</name>
</gene>
<accession>A0A9N9JBP3</accession>
<evidence type="ECO:0000313" key="3">
    <source>
        <dbReference type="EMBL" id="CAG8773249.1"/>
    </source>
</evidence>
<dbReference type="AlphaFoldDB" id="A0A9N9JBP3"/>
<dbReference type="InterPro" id="IPR022185">
    <property type="entry name" value="DUF3712"/>
</dbReference>
<dbReference type="Proteomes" id="UP000789396">
    <property type="component" value="Unassembled WGS sequence"/>
</dbReference>
<organism evidence="3 4">
    <name type="scientific">Racocetra fulgida</name>
    <dbReference type="NCBI Taxonomy" id="60492"/>
    <lineage>
        <taxon>Eukaryota</taxon>
        <taxon>Fungi</taxon>
        <taxon>Fungi incertae sedis</taxon>
        <taxon>Mucoromycota</taxon>
        <taxon>Glomeromycotina</taxon>
        <taxon>Glomeromycetes</taxon>
        <taxon>Diversisporales</taxon>
        <taxon>Gigasporaceae</taxon>
        <taxon>Racocetra</taxon>
    </lineage>
</organism>
<dbReference type="PANTHER" id="PTHR35895:SF1">
    <property type="entry name" value="LIPID-BINDING SERUM GLYCOPROTEIN C-TERMINAL DOMAIN-CONTAINING PROTEIN"/>
    <property type="match status" value="1"/>
</dbReference>
<protein>
    <submittedName>
        <fullName evidence="3">11493_t:CDS:1</fullName>
    </submittedName>
</protein>
<keyword evidence="2" id="KW-1133">Transmembrane helix</keyword>
<dbReference type="Pfam" id="PF12505">
    <property type="entry name" value="DUF3712"/>
    <property type="match status" value="1"/>
</dbReference>
<dbReference type="EMBL" id="CAJVPZ010047906">
    <property type="protein sequence ID" value="CAG8773249.1"/>
    <property type="molecule type" value="Genomic_DNA"/>
</dbReference>
<evidence type="ECO:0000256" key="1">
    <source>
        <dbReference type="SAM" id="MobiDB-lite"/>
    </source>
</evidence>
<dbReference type="OrthoDB" id="10039566at2759"/>
<sequence>DANNDANNNGAERLSQSQKSYDHSSHSSHSFPSNQNQNDIINNDSLQPQQSNILKNSNNSNTNLSINPSTNSAERYNPDLDDFNSNSDQHEPLNAHQHKSYLSTSSSQPSSLQNIPNNNKSENLFFQKRKKVFCLCCGVIALIILIMIPIFLFVIAPSVARNVVAESKISFNDVKLSNISEDNFSLSFTGAVSNTGPLSASISIPKGVTISFKDVTLGRMALDTINTTPSSGATLESTKVFKIVDKSAFSNFSKFMLTEKEFTWHLEGSSMIKVSGLTINDIELSKDVTLNGIFI</sequence>
<keyword evidence="2" id="KW-0812">Transmembrane</keyword>
<feature type="compositionally biased region" description="Low complexity" evidence="1">
    <location>
        <begin position="27"/>
        <end position="72"/>
    </location>
</feature>
<feature type="compositionally biased region" description="Low complexity" evidence="1">
    <location>
        <begin position="100"/>
        <end position="114"/>
    </location>
</feature>
<keyword evidence="2" id="KW-0472">Membrane</keyword>
<reference evidence="3" key="1">
    <citation type="submission" date="2021-06" db="EMBL/GenBank/DDBJ databases">
        <authorList>
            <person name="Kallberg Y."/>
            <person name="Tangrot J."/>
            <person name="Rosling A."/>
        </authorList>
    </citation>
    <scope>NUCLEOTIDE SEQUENCE</scope>
    <source>
        <strain evidence="3">IN212</strain>
    </source>
</reference>
<evidence type="ECO:0000256" key="2">
    <source>
        <dbReference type="SAM" id="Phobius"/>
    </source>
</evidence>